<dbReference type="InterPro" id="IPR024311">
    <property type="entry name" value="Lipocalin-like"/>
</dbReference>
<protein>
    <recommendedName>
        <fullName evidence="1">Lipocalin-like domain-containing protein</fullName>
    </recommendedName>
</protein>
<evidence type="ECO:0000313" key="2">
    <source>
        <dbReference type="EMBL" id="SVC61402.1"/>
    </source>
</evidence>
<sequence>MRKTFAVLLLVVIWNSTGPADILAQSDRFLGAWTLVEWTNVRDGETFYPYGEEPIGQIVYTESGRMTAVLMPSPVPGEPPSQFVGYWGGFSVQSEVGTVTHHVEGSHSSRMRRTDQVRYFQFEGSDRLVLSPGGDSELTWARVR</sequence>
<dbReference type="Pfam" id="PF13924">
    <property type="entry name" value="Lipocalin_5"/>
    <property type="match status" value="1"/>
</dbReference>
<dbReference type="EMBL" id="UINC01100952">
    <property type="protein sequence ID" value="SVC61402.1"/>
    <property type="molecule type" value="Genomic_DNA"/>
</dbReference>
<gene>
    <name evidence="2" type="ORF">METZ01_LOCUS314256</name>
</gene>
<name>A0A382NNV4_9ZZZZ</name>
<proteinExistence type="predicted"/>
<feature type="domain" description="Lipocalin-like" evidence="1">
    <location>
        <begin position="31"/>
        <end position="131"/>
    </location>
</feature>
<reference evidence="2" key="1">
    <citation type="submission" date="2018-05" db="EMBL/GenBank/DDBJ databases">
        <authorList>
            <person name="Lanie J.A."/>
            <person name="Ng W.-L."/>
            <person name="Kazmierczak K.M."/>
            <person name="Andrzejewski T.M."/>
            <person name="Davidsen T.M."/>
            <person name="Wayne K.J."/>
            <person name="Tettelin H."/>
            <person name="Glass J.I."/>
            <person name="Rusch D."/>
            <person name="Podicherti R."/>
            <person name="Tsui H.-C.T."/>
            <person name="Winkler M.E."/>
        </authorList>
    </citation>
    <scope>NUCLEOTIDE SEQUENCE</scope>
</reference>
<evidence type="ECO:0000259" key="1">
    <source>
        <dbReference type="Pfam" id="PF13924"/>
    </source>
</evidence>
<dbReference type="AlphaFoldDB" id="A0A382NNV4"/>
<organism evidence="2">
    <name type="scientific">marine metagenome</name>
    <dbReference type="NCBI Taxonomy" id="408172"/>
    <lineage>
        <taxon>unclassified sequences</taxon>
        <taxon>metagenomes</taxon>
        <taxon>ecological metagenomes</taxon>
    </lineage>
</organism>
<accession>A0A382NNV4</accession>